<name>A0ABT3IN78_9BACT</name>
<dbReference type="RefSeq" id="WP_264731425.1">
    <property type="nucleotide sequence ID" value="NZ_JAPDNR010000001.1"/>
</dbReference>
<reference evidence="2 3" key="1">
    <citation type="submission" date="2022-10" db="EMBL/GenBank/DDBJ databases">
        <title>Chitinophaga nivalis PC15 sp. nov., isolated from Pyeongchang county, South Korea.</title>
        <authorList>
            <person name="Trinh H.N."/>
        </authorList>
    </citation>
    <scope>NUCLEOTIDE SEQUENCE [LARGE SCALE GENOMIC DNA]</scope>
    <source>
        <strain evidence="2 3">PC14</strain>
    </source>
</reference>
<dbReference type="EMBL" id="JAPDNS010000001">
    <property type="protein sequence ID" value="MCW3485245.1"/>
    <property type="molecule type" value="Genomic_DNA"/>
</dbReference>
<dbReference type="InterPro" id="IPR012347">
    <property type="entry name" value="Ferritin-like"/>
</dbReference>
<evidence type="ECO:0000313" key="2">
    <source>
        <dbReference type="EMBL" id="MCW3485245.1"/>
    </source>
</evidence>
<dbReference type="Gene3D" id="1.20.1260.10">
    <property type="match status" value="1"/>
</dbReference>
<evidence type="ECO:0000259" key="1">
    <source>
        <dbReference type="Pfam" id="PF12902"/>
    </source>
</evidence>
<dbReference type="PANTHER" id="PTHR34400">
    <property type="match status" value="1"/>
</dbReference>
<dbReference type="Pfam" id="PF12902">
    <property type="entry name" value="Ferritin-like"/>
    <property type="match status" value="1"/>
</dbReference>
<dbReference type="PANTHER" id="PTHR34400:SF4">
    <property type="entry name" value="MEMBRANE PROTEIN"/>
    <property type="match status" value="1"/>
</dbReference>
<comment type="caution">
    <text evidence="2">The sequence shown here is derived from an EMBL/GenBank/DDBJ whole genome shotgun (WGS) entry which is preliminary data.</text>
</comment>
<protein>
    <submittedName>
        <fullName evidence="2">Ferritin-like protein</fullName>
    </submittedName>
</protein>
<organism evidence="2 3">
    <name type="scientific">Chitinophaga nivalis</name>
    <dbReference type="NCBI Taxonomy" id="2991709"/>
    <lineage>
        <taxon>Bacteria</taxon>
        <taxon>Pseudomonadati</taxon>
        <taxon>Bacteroidota</taxon>
        <taxon>Chitinophagia</taxon>
        <taxon>Chitinophagales</taxon>
        <taxon>Chitinophagaceae</taxon>
        <taxon>Chitinophaga</taxon>
    </lineage>
</organism>
<dbReference type="SUPFAM" id="SSF47240">
    <property type="entry name" value="Ferritin-like"/>
    <property type="match status" value="1"/>
</dbReference>
<gene>
    <name evidence="2" type="ORF">OL497_15150</name>
</gene>
<feature type="domain" description="Iminophenyl-pyruvate dimer synthase" evidence="1">
    <location>
        <begin position="558"/>
        <end position="768"/>
    </location>
</feature>
<proteinExistence type="predicted"/>
<dbReference type="InterPro" id="IPR009078">
    <property type="entry name" value="Ferritin-like_SF"/>
</dbReference>
<dbReference type="Proteomes" id="UP001207742">
    <property type="component" value="Unassembled WGS sequence"/>
</dbReference>
<sequence length="879" mass="97018">MSYLQVPRLIFSGSFQSDVATINNFVKNYDTAEWRTSNGLYELTGNGGGWNPNGSGSWRLHDVKVERVYYADGTSCDNPEIDPIVGQPLTSGEERSAPKMVDLDPARFLTEIWGFRLDLGKDTGIGFSGDYKVTTYYDLWKRAKTGFADDMVCAAYHSTVKIDRWNNTTNSRFLRELAATAPGAVHPDKISIKFNVDSVQILKELPMYTFGRIAGAIGKFEAHEPHHFIDGRALYPVAAPSQPVQTAYANVTGNILHVDLGNSLPTVVSGGAQSDIDELGIAVLSPVEGTVLLGVVDYTPSKWYTHASGISSFQLNAHQLEIVANHPLALVLLSTGEVLLRENADGSFVAADTFVYRFNPGDQATAKIYAKSFGRPLPNRQLSVYHAPVPASASDNALTFPAVITTDAAGIAQLPMTAGDPGSPRHMIDGQIYDVFFQLDNPGPPPVEPPSRQLIYTRVFSGFQVPAKPTWMEHIHPIFLQYANLYPVMKPIVDLSNYASVVQRLHILKSVFKLPLSSPNYMPVTRDLSRAKQQMIQQWLENPLYMNLDSVDSLKLALQTAIELEHSTIPPYLTAMYSIKQGYNIEIYELIRGVVMEEMLHMSLVCNLLIAIGGSPDIAKPSFVPDYPGTLPGGLHAWLTVRLRKCSIEHIRDCFMTIEEPEKVVEIKAKAMYPQWPEHPNLYTVGWFYAEIKKALTNLNKAGKLTFGNEAKQVTDWGVPGQLNVINNLQDALNAIDLITDQGEGTSAKDPTNGEEELAHYYKFSEIVHGHHMIRKDGAFSFTGGKIPFDPDGVWPMADDPLPISYAKGSRAEILSTQFAHTYQGMLKGLHRTFNGEPALLPEVVGTMYTLSLLARQLMETPTGRNDGTTAGPAFQLPL</sequence>
<evidence type="ECO:0000313" key="3">
    <source>
        <dbReference type="Proteomes" id="UP001207742"/>
    </source>
</evidence>
<dbReference type="InterPro" id="IPR026820">
    <property type="entry name" value="VioB/RebD_dom"/>
</dbReference>
<accession>A0ABT3IN78</accession>
<keyword evidence="3" id="KW-1185">Reference proteome</keyword>